<dbReference type="PANTHER" id="PTHR36234:SF5">
    <property type="entry name" value="LYSYL ENDOPEPTIDASE"/>
    <property type="match status" value="1"/>
</dbReference>
<keyword evidence="5" id="KW-1185">Reference proteome</keyword>
<dbReference type="InterPro" id="IPR013783">
    <property type="entry name" value="Ig-like_fold"/>
</dbReference>
<dbReference type="Gene3D" id="2.40.10.10">
    <property type="entry name" value="Trypsin-like serine proteases"/>
    <property type="match status" value="2"/>
</dbReference>
<dbReference type="EMBL" id="JACRTI010000024">
    <property type="protein sequence ID" value="MBC8602242.1"/>
    <property type="molecule type" value="Genomic_DNA"/>
</dbReference>
<dbReference type="Proteomes" id="UP000629596">
    <property type="component" value="Unassembled WGS sequence"/>
</dbReference>
<dbReference type="GO" id="GO:0006508">
    <property type="term" value="P:proteolysis"/>
    <property type="evidence" value="ECO:0007669"/>
    <property type="project" value="InterPro"/>
</dbReference>
<evidence type="ECO:0000313" key="4">
    <source>
        <dbReference type="Proteomes" id="UP000256321"/>
    </source>
</evidence>
<dbReference type="SUPFAM" id="SSF50494">
    <property type="entry name" value="Trypsin-like serine proteases"/>
    <property type="match status" value="1"/>
</dbReference>
<dbReference type="InterPro" id="IPR043504">
    <property type="entry name" value="Peptidase_S1_PA_chymotrypsin"/>
</dbReference>
<dbReference type="RefSeq" id="WP_115499748.1">
    <property type="nucleotide sequence ID" value="NZ_JACRTI010000024.1"/>
</dbReference>
<dbReference type="NCBIfam" id="TIGR04183">
    <property type="entry name" value="Por_Secre_tail"/>
    <property type="match status" value="1"/>
</dbReference>
<evidence type="ECO:0000313" key="3">
    <source>
        <dbReference type="EMBL" id="RDU49053.1"/>
    </source>
</evidence>
<proteinExistence type="predicted"/>
<dbReference type="Gene3D" id="2.60.40.10">
    <property type="entry name" value="Immunoglobulins"/>
    <property type="match status" value="2"/>
</dbReference>
<dbReference type="Proteomes" id="UP000256321">
    <property type="component" value="Unassembled WGS sequence"/>
</dbReference>
<dbReference type="GO" id="GO:0004252">
    <property type="term" value="F:serine-type endopeptidase activity"/>
    <property type="evidence" value="ECO:0007669"/>
    <property type="project" value="InterPro"/>
</dbReference>
<dbReference type="Pfam" id="PF00089">
    <property type="entry name" value="Trypsin"/>
    <property type="match status" value="1"/>
</dbReference>
<dbReference type="InterPro" id="IPR009003">
    <property type="entry name" value="Peptidase_S1_PA"/>
</dbReference>
<organism evidence="3 4">
    <name type="scientific">Parabacteroides acidifaciens</name>
    <dbReference type="NCBI Taxonomy" id="2290935"/>
    <lineage>
        <taxon>Bacteria</taxon>
        <taxon>Pseudomonadati</taxon>
        <taxon>Bacteroidota</taxon>
        <taxon>Bacteroidia</taxon>
        <taxon>Bacteroidales</taxon>
        <taxon>Tannerellaceae</taxon>
        <taxon>Parabacteroides</taxon>
    </lineage>
</organism>
<protein>
    <submittedName>
        <fullName evidence="3">T9SS C-terminal target domain-containing protein</fullName>
    </submittedName>
    <submittedName>
        <fullName evidence="2">T9SS type A sorting domain-containing protein</fullName>
    </submittedName>
</protein>
<dbReference type="EMBL" id="QREV01000024">
    <property type="protein sequence ID" value="RDU49053.1"/>
    <property type="molecule type" value="Genomic_DNA"/>
</dbReference>
<name>A0A3D8HDJ6_9BACT</name>
<gene>
    <name evidence="3" type="ORF">DWU89_11280</name>
    <name evidence="2" type="ORF">H8784_11005</name>
</gene>
<evidence type="ECO:0000313" key="2">
    <source>
        <dbReference type="EMBL" id="MBC8602242.1"/>
    </source>
</evidence>
<evidence type="ECO:0000313" key="5">
    <source>
        <dbReference type="Proteomes" id="UP000629596"/>
    </source>
</evidence>
<dbReference type="PANTHER" id="PTHR36234">
    <property type="entry name" value="LYSYL ENDOPEPTIDASE"/>
    <property type="match status" value="1"/>
</dbReference>
<dbReference type="InterPro" id="IPR026444">
    <property type="entry name" value="Secre_tail"/>
</dbReference>
<evidence type="ECO:0000259" key="1">
    <source>
        <dbReference type="Pfam" id="PF00089"/>
    </source>
</evidence>
<reference evidence="3 4" key="1">
    <citation type="submission" date="2018-07" db="EMBL/GenBank/DDBJ databases">
        <title>Parabacteroides acidifaciens nov. sp., isolated from human feces.</title>
        <authorList>
            <person name="Wang Y.J."/>
        </authorList>
    </citation>
    <scope>NUCLEOTIDE SEQUENCE [LARGE SCALE GENOMIC DNA]</scope>
    <source>
        <strain evidence="3 4">426-9</strain>
    </source>
</reference>
<dbReference type="InterPro" id="IPR001254">
    <property type="entry name" value="Trypsin_dom"/>
</dbReference>
<dbReference type="AlphaFoldDB" id="A0A3D8HDJ6"/>
<reference evidence="2 5" key="2">
    <citation type="submission" date="2020-08" db="EMBL/GenBank/DDBJ databases">
        <title>Genome public.</title>
        <authorList>
            <person name="Liu C."/>
            <person name="Sun Q."/>
        </authorList>
    </citation>
    <scope>NUCLEOTIDE SEQUENCE [LARGE SCALE GENOMIC DNA]</scope>
    <source>
        <strain evidence="2 5">426_9</strain>
    </source>
</reference>
<accession>A0A3D8HDJ6</accession>
<sequence length="935" mass="103359">MNKKALFPLISLFLLVTGIILPESVRAQISEGGIPASFKYSNTLKSDLPTVRIPVNFSVEDLKTVDAWQVSQGAPLKVGTLINTDLTIDKSGNWTTLPDGNNIWQLRLQAKDAIALMLSFNDFYIPENGKLFVYNADKTQIIGAFTHQTNPPTKEYATEFLAGDDIILEYETSSREGEQPRISIDAIGYGYNHLYISRTKANTGPGASGSCMVNINCEEGDAWQTEKNGVCLMTLIIGKYIYYCSGALVNNTAEDLKPYILSAYHCIDMDETVTQADLNKYTFYFHFERTGCENTSGIASYKTIIGCKKMAGIPLDGGSDGLLLLLNQNIPENYNVYYNGWDRSNTSAKSGVGIHHPAGDYMKISTFSREATTTTWYGVDTVIGAAKAHWNVIFDQTANGHSVTEGGSSGSPLFNQNKLIVGTLSGGSSSCEKPNQSNTYGKLYSHWDQYSKADTARMDVYLDPARTGVTQLAGRYATAHKAAPTDLILSYKNGEVQLNWKAPASTSEKPSQYAVYRNNTLIDYTTSTSYVDNDPETGTQFYSVSAFYADGNESPVIGEFIYIYELKTPTNVTAASNGNNVTINWKEPVYQQMIYWGTGSSYMMVGFGQPFYFGQKWDKNDLAPLNKNLIKSVIFFPVAGVPYSLLIIQGNRKYTQELNNLSPQKTNTIELKEPFVIDASKELIIAFYASTNKVTDYPAVLDEGPAINGKGNLVSLDGENWEYLYEPSENEEENYDNNFMLAAVVSSEQKEIPDTKATASDGNIILSKSSVTPSFTKRTEANSSLRSTEATTFPEITGYNIYRNDIKVGNVSNKSITEYTDKQVPAARFTYQVSTLYENNNESKKSEASAEVSVNNESIRTSEVTVTPTSFSDKIQLTGNEKVYLLEVVSADGKLVIKQNNPEATIYTGSLPSGIYFFRIHTDKEIKVIKGIRIN</sequence>
<feature type="domain" description="Peptidase S1" evidence="1">
    <location>
        <begin position="242"/>
        <end position="442"/>
    </location>
</feature>
<comment type="caution">
    <text evidence="3">The sequence shown here is derived from an EMBL/GenBank/DDBJ whole genome shotgun (WGS) entry which is preliminary data.</text>
</comment>